<dbReference type="PANTHER" id="PTHR43245">
    <property type="entry name" value="BIFUNCTIONAL POLYMYXIN RESISTANCE PROTEIN ARNA"/>
    <property type="match status" value="1"/>
</dbReference>
<comment type="caution">
    <text evidence="2">The sequence shown here is derived from an EMBL/GenBank/DDBJ whole genome shotgun (WGS) entry which is preliminary data.</text>
</comment>
<evidence type="ECO:0000313" key="3">
    <source>
        <dbReference type="Proteomes" id="UP001596456"/>
    </source>
</evidence>
<dbReference type="Pfam" id="PF01370">
    <property type="entry name" value="Epimerase"/>
    <property type="match status" value="1"/>
</dbReference>
<evidence type="ECO:0000259" key="1">
    <source>
        <dbReference type="Pfam" id="PF01370"/>
    </source>
</evidence>
<reference evidence="3" key="1">
    <citation type="journal article" date="2019" name="Int. J. Syst. Evol. Microbiol.">
        <title>The Global Catalogue of Microorganisms (GCM) 10K type strain sequencing project: providing services to taxonomists for standard genome sequencing and annotation.</title>
        <authorList>
            <consortium name="The Broad Institute Genomics Platform"/>
            <consortium name="The Broad Institute Genome Sequencing Center for Infectious Disease"/>
            <person name="Wu L."/>
            <person name="Ma J."/>
        </authorList>
    </citation>
    <scope>NUCLEOTIDE SEQUENCE [LARGE SCALE GENOMIC DNA]</scope>
    <source>
        <strain evidence="3">CGMCC 1.16275</strain>
    </source>
</reference>
<gene>
    <name evidence="2" type="ORF">ACFQPS_08175</name>
</gene>
<evidence type="ECO:0000313" key="2">
    <source>
        <dbReference type="EMBL" id="MFC7333137.1"/>
    </source>
</evidence>
<dbReference type="SUPFAM" id="SSF51735">
    <property type="entry name" value="NAD(P)-binding Rossmann-fold domains"/>
    <property type="match status" value="1"/>
</dbReference>
<dbReference type="InterPro" id="IPR050177">
    <property type="entry name" value="Lipid_A_modif_metabolic_enz"/>
</dbReference>
<sequence length="366" mass="40141">MKVLVTGSEGYIGSVLGPYLIARGHRVTGLDTGFYTAGLLYQDAKQRPPLVARDIRDVGPEDLQGFDAVVHLAELSNDPLGAHDRDTTMDINWNGSRSLAEAARRAGVRRFVYASSCSVYGVGSEGEVKDETSEPDPRTAYAECKVLCERHLATMNDPDRFATTCLRNATAFGASPRMRFDIVLNNLAGLAWTTGQIAMSSDGTPWRPLVHVLDICRAVELTLAAPPERVAGQIFNVGADDQNYRVREIASVVGEVFTGSEVTFGEPSPDNRSYRVSFARIREHLPDFRCDWSARAGAVQLHSLFRAIALSGEDFKAPPFTRLKELRRLLDLGRLDGRFRWHGLDIDEPHTGTQAGEAAPQARAVA</sequence>
<accession>A0ABW2KVE1</accession>
<dbReference type="RefSeq" id="WP_377358015.1">
    <property type="nucleotide sequence ID" value="NZ_JBHTCM010000009.1"/>
</dbReference>
<organism evidence="2 3">
    <name type="scientific">Rhodocista pekingensis</name>
    <dbReference type="NCBI Taxonomy" id="201185"/>
    <lineage>
        <taxon>Bacteria</taxon>
        <taxon>Pseudomonadati</taxon>
        <taxon>Pseudomonadota</taxon>
        <taxon>Alphaproteobacteria</taxon>
        <taxon>Rhodospirillales</taxon>
        <taxon>Azospirillaceae</taxon>
        <taxon>Rhodocista</taxon>
    </lineage>
</organism>
<dbReference type="CDD" id="cd08946">
    <property type="entry name" value="SDR_e"/>
    <property type="match status" value="1"/>
</dbReference>
<feature type="domain" description="NAD-dependent epimerase/dehydratase" evidence="1">
    <location>
        <begin position="3"/>
        <end position="238"/>
    </location>
</feature>
<protein>
    <submittedName>
        <fullName evidence="2">NAD-dependent epimerase/dehydratase family protein</fullName>
    </submittedName>
</protein>
<dbReference type="InterPro" id="IPR036291">
    <property type="entry name" value="NAD(P)-bd_dom_sf"/>
</dbReference>
<dbReference type="Proteomes" id="UP001596456">
    <property type="component" value="Unassembled WGS sequence"/>
</dbReference>
<keyword evidence="3" id="KW-1185">Reference proteome</keyword>
<dbReference type="EMBL" id="JBHTCM010000009">
    <property type="protein sequence ID" value="MFC7333137.1"/>
    <property type="molecule type" value="Genomic_DNA"/>
</dbReference>
<dbReference type="Gene3D" id="3.40.50.720">
    <property type="entry name" value="NAD(P)-binding Rossmann-like Domain"/>
    <property type="match status" value="1"/>
</dbReference>
<dbReference type="PANTHER" id="PTHR43245:SF23">
    <property type="entry name" value="NAD(P)-BINDING DOMAIN-CONTAINING PROTEIN"/>
    <property type="match status" value="1"/>
</dbReference>
<name>A0ABW2KVE1_9PROT</name>
<dbReference type="InterPro" id="IPR001509">
    <property type="entry name" value="Epimerase_deHydtase"/>
</dbReference>
<proteinExistence type="predicted"/>